<accession>A0A2V2Z7H4</accession>
<dbReference type="EMBL" id="QGTQ01000002">
    <property type="protein sequence ID" value="PWW07316.1"/>
    <property type="molecule type" value="Genomic_DNA"/>
</dbReference>
<evidence type="ECO:0000256" key="1">
    <source>
        <dbReference type="SAM" id="MobiDB-lite"/>
    </source>
</evidence>
<keyword evidence="3" id="KW-1185">Reference proteome</keyword>
<organism evidence="2 3">
    <name type="scientific">Paenibacillus cellulosilyticus</name>
    <dbReference type="NCBI Taxonomy" id="375489"/>
    <lineage>
        <taxon>Bacteria</taxon>
        <taxon>Bacillati</taxon>
        <taxon>Bacillota</taxon>
        <taxon>Bacilli</taxon>
        <taxon>Bacillales</taxon>
        <taxon>Paenibacillaceae</taxon>
        <taxon>Paenibacillus</taxon>
    </lineage>
</organism>
<evidence type="ECO:0000313" key="3">
    <source>
        <dbReference type="Proteomes" id="UP000246635"/>
    </source>
</evidence>
<dbReference type="AlphaFoldDB" id="A0A2V2Z7H4"/>
<proteinExistence type="predicted"/>
<protein>
    <submittedName>
        <fullName evidence="2">Uncharacterized protein</fullName>
    </submittedName>
</protein>
<feature type="compositionally biased region" description="Basic and acidic residues" evidence="1">
    <location>
        <begin position="9"/>
        <end position="21"/>
    </location>
</feature>
<feature type="region of interest" description="Disordered" evidence="1">
    <location>
        <begin position="1"/>
        <end position="39"/>
    </location>
</feature>
<reference evidence="2 3" key="1">
    <citation type="submission" date="2018-05" db="EMBL/GenBank/DDBJ databases">
        <title>Genomic Encyclopedia of Type Strains, Phase III (KMG-III): the genomes of soil and plant-associated and newly described type strains.</title>
        <authorList>
            <person name="Whitman W."/>
        </authorList>
    </citation>
    <scope>NUCLEOTIDE SEQUENCE [LARGE SCALE GENOMIC DNA]</scope>
    <source>
        <strain evidence="2 3">CECT 5696</strain>
    </source>
</reference>
<name>A0A2V2Z7H4_9BACL</name>
<evidence type="ECO:0000313" key="2">
    <source>
        <dbReference type="EMBL" id="PWW07316.1"/>
    </source>
</evidence>
<dbReference type="Proteomes" id="UP000246635">
    <property type="component" value="Unassembled WGS sequence"/>
</dbReference>
<gene>
    <name evidence="2" type="ORF">DFQ01_102208</name>
</gene>
<sequence>MHITLNEVPQKRNEPLGRYQHEYNTSGSFQQKTGHKENK</sequence>
<feature type="compositionally biased region" description="Polar residues" evidence="1">
    <location>
        <begin position="22"/>
        <end position="32"/>
    </location>
</feature>
<comment type="caution">
    <text evidence="2">The sequence shown here is derived from an EMBL/GenBank/DDBJ whole genome shotgun (WGS) entry which is preliminary data.</text>
</comment>